<keyword evidence="14" id="KW-1185">Reference proteome</keyword>
<keyword evidence="3" id="KW-0812">Transmembrane</keyword>
<evidence type="ECO:0000256" key="7">
    <source>
        <dbReference type="ARBA" id="ARBA00023004"/>
    </source>
</evidence>
<dbReference type="OrthoDB" id="1637982at2759"/>
<evidence type="ECO:0000256" key="3">
    <source>
        <dbReference type="ARBA" id="ARBA00022692"/>
    </source>
</evidence>
<evidence type="ECO:0000256" key="11">
    <source>
        <dbReference type="ARBA" id="ARBA00034078"/>
    </source>
</evidence>
<dbReference type="GO" id="GO:0016020">
    <property type="term" value="C:membrane"/>
    <property type="evidence" value="ECO:0007669"/>
    <property type="project" value="UniProtKB-SubCell"/>
</dbReference>
<evidence type="ECO:0000256" key="1">
    <source>
        <dbReference type="ARBA" id="ARBA00004167"/>
    </source>
</evidence>
<keyword evidence="8" id="KW-0411">Iron-sulfur</keyword>
<keyword evidence="6" id="KW-1133">Transmembrane helix</keyword>
<dbReference type="Pfam" id="PF02921">
    <property type="entry name" value="UCR_TM"/>
    <property type="match status" value="1"/>
</dbReference>
<dbReference type="Gene3D" id="2.102.10.10">
    <property type="entry name" value="Rieske [2Fe-2S] iron-sulphur domain"/>
    <property type="match status" value="1"/>
</dbReference>
<dbReference type="NCBIfam" id="TIGR01416">
    <property type="entry name" value="Rieske_proteo"/>
    <property type="match status" value="1"/>
</dbReference>
<evidence type="ECO:0000256" key="4">
    <source>
        <dbReference type="ARBA" id="ARBA00022714"/>
    </source>
</evidence>
<keyword evidence="10" id="KW-1015">Disulfide bond</keyword>
<comment type="subcellular location">
    <subcellularLocation>
        <location evidence="1">Membrane</location>
        <topology evidence="1">Single-pass membrane protein</topology>
    </subcellularLocation>
</comment>
<dbReference type="GO" id="GO:0008121">
    <property type="term" value="F:quinol-cytochrome-c reductase activity"/>
    <property type="evidence" value="ECO:0007669"/>
    <property type="project" value="InterPro"/>
</dbReference>
<evidence type="ECO:0000256" key="5">
    <source>
        <dbReference type="ARBA" id="ARBA00022723"/>
    </source>
</evidence>
<name>A0A016UAQ2_9BILA</name>
<evidence type="ECO:0000259" key="12">
    <source>
        <dbReference type="PROSITE" id="PS51296"/>
    </source>
</evidence>
<dbReference type="InterPro" id="IPR037008">
    <property type="entry name" value="bc1_Rieske_TM_sf"/>
</dbReference>
<dbReference type="InterPro" id="IPR014349">
    <property type="entry name" value="Rieske_Fe-S_prot"/>
</dbReference>
<dbReference type="Pfam" id="PF00355">
    <property type="entry name" value="Rieske"/>
    <property type="match status" value="1"/>
</dbReference>
<evidence type="ECO:0000313" key="14">
    <source>
        <dbReference type="Proteomes" id="UP000024635"/>
    </source>
</evidence>
<dbReference type="EMBL" id="JARK01001384">
    <property type="protein sequence ID" value="EYC12006.1"/>
    <property type="molecule type" value="Genomic_DNA"/>
</dbReference>
<comment type="cofactor">
    <cofactor evidence="11">
        <name>[2Fe-2S] cluster</name>
        <dbReference type="ChEBI" id="CHEBI:190135"/>
    </cofactor>
</comment>
<dbReference type="Gene3D" id="1.20.5.270">
    <property type="entry name" value="Ubiquinol cytochrome reductase, transmembrane domain"/>
    <property type="match status" value="1"/>
</dbReference>
<organism evidence="13 14">
    <name type="scientific">Ancylostoma ceylanicum</name>
    <dbReference type="NCBI Taxonomy" id="53326"/>
    <lineage>
        <taxon>Eukaryota</taxon>
        <taxon>Metazoa</taxon>
        <taxon>Ecdysozoa</taxon>
        <taxon>Nematoda</taxon>
        <taxon>Chromadorea</taxon>
        <taxon>Rhabditida</taxon>
        <taxon>Rhabditina</taxon>
        <taxon>Rhabditomorpha</taxon>
        <taxon>Strongyloidea</taxon>
        <taxon>Ancylostomatidae</taxon>
        <taxon>Ancylostomatinae</taxon>
        <taxon>Ancylostoma</taxon>
    </lineage>
</organism>
<keyword evidence="5" id="KW-0479">Metal-binding</keyword>
<dbReference type="SUPFAM" id="SSF50022">
    <property type="entry name" value="ISP domain"/>
    <property type="match status" value="1"/>
</dbReference>
<dbReference type="CDD" id="cd03470">
    <property type="entry name" value="Rieske_cytochrome_bc1"/>
    <property type="match status" value="1"/>
</dbReference>
<proteinExistence type="inferred from homology"/>
<evidence type="ECO:0000256" key="8">
    <source>
        <dbReference type="ARBA" id="ARBA00023014"/>
    </source>
</evidence>
<comment type="similarity">
    <text evidence="2">Belongs to the Rieske iron-sulfur protein family.</text>
</comment>
<feature type="domain" description="Rieske" evidence="12">
    <location>
        <begin position="313"/>
        <end position="381"/>
    </location>
</feature>
<dbReference type="PROSITE" id="PS51296">
    <property type="entry name" value="RIESKE"/>
    <property type="match status" value="1"/>
</dbReference>
<dbReference type="InterPro" id="IPR006317">
    <property type="entry name" value="Ubiquinol_cyt_c_Rdtase_Fe-S-su"/>
</dbReference>
<dbReference type="GO" id="GO:0046872">
    <property type="term" value="F:metal ion binding"/>
    <property type="evidence" value="ECO:0007669"/>
    <property type="project" value="UniProtKB-KW"/>
</dbReference>
<reference evidence="14" key="1">
    <citation type="journal article" date="2015" name="Nat. Genet.">
        <title>The genome and transcriptome of the zoonotic hookworm Ancylostoma ceylanicum identify infection-specific gene families.</title>
        <authorList>
            <person name="Schwarz E.M."/>
            <person name="Hu Y."/>
            <person name="Antoshechkin I."/>
            <person name="Miller M.M."/>
            <person name="Sternberg P.W."/>
            <person name="Aroian R.V."/>
        </authorList>
    </citation>
    <scope>NUCLEOTIDE SEQUENCE</scope>
    <source>
        <strain evidence="14">HY135</strain>
    </source>
</reference>
<keyword evidence="7" id="KW-0408">Iron</keyword>
<keyword evidence="9" id="KW-0472">Membrane</keyword>
<dbReference type="InterPro" id="IPR017941">
    <property type="entry name" value="Rieske_2Fe-2S"/>
</dbReference>
<dbReference type="Proteomes" id="UP000024635">
    <property type="component" value="Unassembled WGS sequence"/>
</dbReference>
<keyword evidence="4" id="KW-0001">2Fe-2S</keyword>
<accession>A0A016UAQ2</accession>
<dbReference type="FunFam" id="2.102.10.10:FF:000001">
    <property type="entry name" value="Cytochrome b-c1 complex subunit Rieske, mitochondrial"/>
    <property type="match status" value="1"/>
</dbReference>
<dbReference type="InterPro" id="IPR005805">
    <property type="entry name" value="Rieske_Fe-S_prot_C"/>
</dbReference>
<sequence>MLRIERFFLAGHYSSSSAPGFRKTYLSKFLSRWVIEPLKIVSVFYRIPLFCRITVQSVSPERAQVVTLSAVAASVVSASRSDFRSIFTLSFISKLERMSTLARSGNLAKKVICGSQQHSSFVLASTPSEVTPIKDVVTDFKTADSLQAAASLSTKHGGLLSSNIATKGINVFFFERRHILVSSRRLAHTDVRFPDMSNYRRDVTLDIQKSARETEDERRSLSHAVYYGAGGVMSLWAGKEIVQTLVTFKAMAADQRALASIEVNMDEIPEGTTKTFEWRGKPVFVKHRTKNEIAREKAVNVSELRHAEHDDERVQKDEWSVVIGVCTHLGCVPIANAGDFGGYFCPCHGSHYDASGRIRKGPAPLNLHVPAYAFKENTIVIGSS</sequence>
<dbReference type="AlphaFoldDB" id="A0A016UAQ2"/>
<evidence type="ECO:0000256" key="9">
    <source>
        <dbReference type="ARBA" id="ARBA00023136"/>
    </source>
</evidence>
<evidence type="ECO:0000256" key="10">
    <source>
        <dbReference type="ARBA" id="ARBA00023157"/>
    </source>
</evidence>
<evidence type="ECO:0000256" key="6">
    <source>
        <dbReference type="ARBA" id="ARBA00022989"/>
    </source>
</evidence>
<evidence type="ECO:0000313" key="13">
    <source>
        <dbReference type="EMBL" id="EYC12006.1"/>
    </source>
</evidence>
<dbReference type="GO" id="GO:0051537">
    <property type="term" value="F:2 iron, 2 sulfur cluster binding"/>
    <property type="evidence" value="ECO:0007669"/>
    <property type="project" value="UniProtKB-KW"/>
</dbReference>
<dbReference type="InterPro" id="IPR004192">
    <property type="entry name" value="Rieske_TM"/>
</dbReference>
<dbReference type="STRING" id="53326.A0A016UAQ2"/>
<dbReference type="SUPFAM" id="SSF81502">
    <property type="entry name" value="ISP transmembrane anchor"/>
    <property type="match status" value="1"/>
</dbReference>
<dbReference type="PANTHER" id="PTHR10134">
    <property type="entry name" value="CYTOCHROME B-C1 COMPLEX SUBUNIT RIESKE, MITOCHONDRIAL"/>
    <property type="match status" value="1"/>
</dbReference>
<protein>
    <recommendedName>
        <fullName evidence="12">Rieske domain-containing protein</fullName>
    </recommendedName>
</protein>
<dbReference type="PRINTS" id="PR00162">
    <property type="entry name" value="RIESKE"/>
</dbReference>
<dbReference type="InterPro" id="IPR036922">
    <property type="entry name" value="Rieske_2Fe-2S_sf"/>
</dbReference>
<comment type="caution">
    <text evidence="13">The sequence shown here is derived from an EMBL/GenBank/DDBJ whole genome shotgun (WGS) entry which is preliminary data.</text>
</comment>
<evidence type="ECO:0000256" key="2">
    <source>
        <dbReference type="ARBA" id="ARBA00010651"/>
    </source>
</evidence>
<gene>
    <name evidence="13" type="primary">Acey_s0048.g1560</name>
    <name evidence="13" type="synonym">Acey-isp-1</name>
    <name evidence="13" type="ORF">Y032_0048g1560</name>
</gene>